<organism evidence="2 3">
    <name type="scientific">Microbotryum silenes-dioicae</name>
    <dbReference type="NCBI Taxonomy" id="796604"/>
    <lineage>
        <taxon>Eukaryota</taxon>
        <taxon>Fungi</taxon>
        <taxon>Dikarya</taxon>
        <taxon>Basidiomycota</taxon>
        <taxon>Pucciniomycotina</taxon>
        <taxon>Microbotryomycetes</taxon>
        <taxon>Microbotryales</taxon>
        <taxon>Microbotryaceae</taxon>
        <taxon>Microbotryum</taxon>
    </lineage>
</organism>
<dbReference type="Proteomes" id="UP000249464">
    <property type="component" value="Unassembled WGS sequence"/>
</dbReference>
<feature type="chain" id="PRO_5015992076" evidence="1">
    <location>
        <begin position="19"/>
        <end position="85"/>
    </location>
</feature>
<reference evidence="2 3" key="1">
    <citation type="submission" date="2016-11" db="EMBL/GenBank/DDBJ databases">
        <authorList>
            <person name="Jaros S."/>
            <person name="Januszkiewicz K."/>
            <person name="Wedrychowicz H."/>
        </authorList>
    </citation>
    <scope>NUCLEOTIDE SEQUENCE [LARGE SCALE GENOMIC DNA]</scope>
</reference>
<evidence type="ECO:0000313" key="3">
    <source>
        <dbReference type="Proteomes" id="UP000249464"/>
    </source>
</evidence>
<evidence type="ECO:0000313" key="2">
    <source>
        <dbReference type="EMBL" id="SGY62725.1"/>
    </source>
</evidence>
<sequence length="85" mass="9252">MKVPNLLTFLIVSSVALASELRGDQRVKSSARQKRALAVDDPNNFNFFRSCAESCQYSPKSGHVTTAEASCYKGCMSMANQGEDS</sequence>
<protein>
    <submittedName>
        <fullName evidence="2">BQ5605_C007g04727 protein</fullName>
    </submittedName>
</protein>
<keyword evidence="3" id="KW-1185">Reference proteome</keyword>
<dbReference type="AlphaFoldDB" id="A0A2X0M7P9"/>
<proteinExistence type="predicted"/>
<feature type="signal peptide" evidence="1">
    <location>
        <begin position="1"/>
        <end position="18"/>
    </location>
</feature>
<name>A0A2X0M7P9_9BASI</name>
<gene>
    <name evidence="2" type="primary">BQ5605_C007g04727</name>
    <name evidence="2" type="ORF">BQ5605_C007G04727</name>
</gene>
<accession>A0A2X0M7P9</accession>
<keyword evidence="1" id="KW-0732">Signal</keyword>
<evidence type="ECO:0000256" key="1">
    <source>
        <dbReference type="SAM" id="SignalP"/>
    </source>
</evidence>
<dbReference type="EMBL" id="FQNC01000045">
    <property type="protein sequence ID" value="SGY62725.1"/>
    <property type="molecule type" value="Genomic_DNA"/>
</dbReference>